<keyword evidence="7" id="KW-0175">Coiled coil</keyword>
<dbReference type="InterPro" id="IPR002078">
    <property type="entry name" value="Sigma_54_int"/>
</dbReference>
<reference evidence="10 11" key="1">
    <citation type="submission" date="2020-08" db="EMBL/GenBank/DDBJ databases">
        <title>Croceimicrobium hydrocarbonivorans gen. nov., sp. nov., a novel marine bacterium isolated from a bacterial consortium that degrades polyethylene terephthalate.</title>
        <authorList>
            <person name="Liu R."/>
        </authorList>
    </citation>
    <scope>NUCLEOTIDE SEQUENCE [LARGE SCALE GENOMIC DNA]</scope>
    <source>
        <strain evidence="10 11">A20-9</strain>
    </source>
</reference>
<feature type="coiled-coil region" evidence="7">
    <location>
        <begin position="127"/>
        <end position="154"/>
    </location>
</feature>
<evidence type="ECO:0000256" key="3">
    <source>
        <dbReference type="ARBA" id="ARBA00023015"/>
    </source>
</evidence>
<dbReference type="GO" id="GO:0006355">
    <property type="term" value="P:regulation of DNA-templated transcription"/>
    <property type="evidence" value="ECO:0007669"/>
    <property type="project" value="InterPro"/>
</dbReference>
<dbReference type="GO" id="GO:0043565">
    <property type="term" value="F:sequence-specific DNA binding"/>
    <property type="evidence" value="ECO:0007669"/>
    <property type="project" value="InterPro"/>
</dbReference>
<keyword evidence="1" id="KW-0547">Nucleotide-binding</keyword>
<dbReference type="CDD" id="cd00009">
    <property type="entry name" value="AAA"/>
    <property type="match status" value="1"/>
</dbReference>
<dbReference type="Gene3D" id="3.40.50.2300">
    <property type="match status" value="1"/>
</dbReference>
<dbReference type="PROSITE" id="PS50045">
    <property type="entry name" value="SIGMA54_INTERACT_4"/>
    <property type="match status" value="1"/>
</dbReference>
<dbReference type="InterPro" id="IPR058031">
    <property type="entry name" value="AAA_lid_NorR"/>
</dbReference>
<organism evidence="10 11">
    <name type="scientific">Croceimicrobium hydrocarbonivorans</name>
    <dbReference type="NCBI Taxonomy" id="2761580"/>
    <lineage>
        <taxon>Bacteria</taxon>
        <taxon>Pseudomonadati</taxon>
        <taxon>Bacteroidota</taxon>
        <taxon>Flavobacteriia</taxon>
        <taxon>Flavobacteriales</taxon>
        <taxon>Owenweeksiaceae</taxon>
        <taxon>Croceimicrobium</taxon>
    </lineage>
</organism>
<feature type="domain" description="Response regulatory" evidence="9">
    <location>
        <begin position="6"/>
        <end position="125"/>
    </location>
</feature>
<evidence type="ECO:0000256" key="7">
    <source>
        <dbReference type="SAM" id="Coils"/>
    </source>
</evidence>
<dbReference type="InterPro" id="IPR009057">
    <property type="entry name" value="Homeodomain-like_sf"/>
</dbReference>
<dbReference type="AlphaFoldDB" id="A0A7H0VAA6"/>
<evidence type="ECO:0000313" key="10">
    <source>
        <dbReference type="EMBL" id="QNR22654.1"/>
    </source>
</evidence>
<dbReference type="Pfam" id="PF02954">
    <property type="entry name" value="HTH_8"/>
    <property type="match status" value="1"/>
</dbReference>
<dbReference type="Pfam" id="PF00072">
    <property type="entry name" value="Response_reg"/>
    <property type="match status" value="1"/>
</dbReference>
<evidence type="ECO:0000259" key="8">
    <source>
        <dbReference type="PROSITE" id="PS50045"/>
    </source>
</evidence>
<keyword evidence="5" id="KW-0804">Transcription</keyword>
<evidence type="ECO:0000256" key="4">
    <source>
        <dbReference type="ARBA" id="ARBA00023125"/>
    </source>
</evidence>
<gene>
    <name evidence="10" type="ORF">H4K34_09680</name>
</gene>
<dbReference type="SUPFAM" id="SSF46689">
    <property type="entry name" value="Homeodomain-like"/>
    <property type="match status" value="1"/>
</dbReference>
<dbReference type="InterPro" id="IPR002197">
    <property type="entry name" value="HTH_Fis"/>
</dbReference>
<dbReference type="SMART" id="SM00448">
    <property type="entry name" value="REC"/>
    <property type="match status" value="1"/>
</dbReference>
<sequence length="453" mass="51467">MKKPYHILIVDDDPDVLTSARILLKQHFQKVETTEDPSDLNRILSRKNIDLVLLDMNFRKGRNDGAEGIYWLKHIRELSPSTQVVLMTAYGEVELAVKAIKEGAFDFVLKPWTNEKLLATINNALKLAREQQKVAQLQHSNKQWEDQAALKEEDLISRSPSMTSVLETLKKVAETDANILLLGENGTGKSALALSIHRMSMRKQEPFVTVDLGAIAPSLFESELFGHKKGAFTDASEDKAGRFESAHEGSLFLDEIGNLDLSLQSKLLNALQTQEIRRVGENQSRKVNVRLICATNSPLHDWVEEKRFRQDLLYRINTVEIVVPPLRERLEDIPLLARKFFERFCKKYNKESLSLSIEAIDALCEYHWPGNVRELEHSMERAVILSAGKEVKSEDLQLRGGQAAKPAGLNLEEMERHLVLQALDKHRGNISKAAKDLGLTRAALYRRMEKYEL</sequence>
<feature type="modified residue" description="4-aspartylphosphate" evidence="6">
    <location>
        <position position="55"/>
    </location>
</feature>
<dbReference type="FunFam" id="3.40.50.300:FF:000006">
    <property type="entry name" value="DNA-binding transcriptional regulator NtrC"/>
    <property type="match status" value="1"/>
</dbReference>
<name>A0A7H0VAA6_9FLAO</name>
<dbReference type="PANTHER" id="PTHR32071:SF113">
    <property type="entry name" value="ALGINATE BIOSYNTHESIS TRANSCRIPTIONAL REGULATORY PROTEIN ALGB"/>
    <property type="match status" value="1"/>
</dbReference>
<dbReference type="RefSeq" id="WP_210757220.1">
    <property type="nucleotide sequence ID" value="NZ_CP060139.1"/>
</dbReference>
<dbReference type="PRINTS" id="PR01590">
    <property type="entry name" value="HTHFIS"/>
</dbReference>
<dbReference type="PROSITE" id="PS50110">
    <property type="entry name" value="RESPONSE_REGULATORY"/>
    <property type="match status" value="1"/>
</dbReference>
<dbReference type="PROSITE" id="PS00676">
    <property type="entry name" value="SIGMA54_INTERACT_2"/>
    <property type="match status" value="1"/>
</dbReference>
<dbReference type="Proteomes" id="UP000516305">
    <property type="component" value="Chromosome"/>
</dbReference>
<keyword evidence="6" id="KW-0597">Phosphoprotein</keyword>
<dbReference type="Gene3D" id="1.10.8.60">
    <property type="match status" value="1"/>
</dbReference>
<dbReference type="Pfam" id="PF25601">
    <property type="entry name" value="AAA_lid_14"/>
    <property type="match status" value="1"/>
</dbReference>
<accession>A0A7H0VAA6</accession>
<dbReference type="InterPro" id="IPR025944">
    <property type="entry name" value="Sigma_54_int_dom_CS"/>
</dbReference>
<evidence type="ECO:0000256" key="5">
    <source>
        <dbReference type="ARBA" id="ARBA00023163"/>
    </source>
</evidence>
<evidence type="ECO:0000256" key="1">
    <source>
        <dbReference type="ARBA" id="ARBA00022741"/>
    </source>
</evidence>
<keyword evidence="4" id="KW-0238">DNA-binding</keyword>
<keyword evidence="3" id="KW-0805">Transcription regulation</keyword>
<dbReference type="KEGG" id="chyd:H4K34_09680"/>
<dbReference type="SUPFAM" id="SSF52172">
    <property type="entry name" value="CheY-like"/>
    <property type="match status" value="1"/>
</dbReference>
<dbReference type="Gene3D" id="3.40.50.300">
    <property type="entry name" value="P-loop containing nucleotide triphosphate hydrolases"/>
    <property type="match status" value="1"/>
</dbReference>
<dbReference type="PANTHER" id="PTHR32071">
    <property type="entry name" value="TRANSCRIPTIONAL REGULATORY PROTEIN"/>
    <property type="match status" value="1"/>
</dbReference>
<dbReference type="InterPro" id="IPR011006">
    <property type="entry name" value="CheY-like_superfamily"/>
</dbReference>
<evidence type="ECO:0000259" key="9">
    <source>
        <dbReference type="PROSITE" id="PS50110"/>
    </source>
</evidence>
<dbReference type="SUPFAM" id="SSF52540">
    <property type="entry name" value="P-loop containing nucleoside triphosphate hydrolases"/>
    <property type="match status" value="1"/>
</dbReference>
<proteinExistence type="predicted"/>
<dbReference type="EMBL" id="CP060139">
    <property type="protein sequence ID" value="QNR22654.1"/>
    <property type="molecule type" value="Genomic_DNA"/>
</dbReference>
<evidence type="ECO:0000313" key="11">
    <source>
        <dbReference type="Proteomes" id="UP000516305"/>
    </source>
</evidence>
<dbReference type="Pfam" id="PF00158">
    <property type="entry name" value="Sigma54_activat"/>
    <property type="match status" value="1"/>
</dbReference>
<dbReference type="SMART" id="SM00382">
    <property type="entry name" value="AAA"/>
    <property type="match status" value="1"/>
</dbReference>
<keyword evidence="2" id="KW-0067">ATP-binding</keyword>
<dbReference type="Gene3D" id="1.10.10.60">
    <property type="entry name" value="Homeodomain-like"/>
    <property type="match status" value="1"/>
</dbReference>
<dbReference type="GO" id="GO:0005524">
    <property type="term" value="F:ATP binding"/>
    <property type="evidence" value="ECO:0007669"/>
    <property type="project" value="UniProtKB-KW"/>
</dbReference>
<dbReference type="GO" id="GO:0000160">
    <property type="term" value="P:phosphorelay signal transduction system"/>
    <property type="evidence" value="ECO:0007669"/>
    <property type="project" value="InterPro"/>
</dbReference>
<dbReference type="InterPro" id="IPR027417">
    <property type="entry name" value="P-loop_NTPase"/>
</dbReference>
<evidence type="ECO:0000256" key="6">
    <source>
        <dbReference type="PROSITE-ProRule" id="PRU00169"/>
    </source>
</evidence>
<protein>
    <submittedName>
        <fullName evidence="10">Sigma-54-dependent Fis family transcriptional regulator</fullName>
    </submittedName>
</protein>
<dbReference type="PROSITE" id="PS00688">
    <property type="entry name" value="SIGMA54_INTERACT_3"/>
    <property type="match status" value="1"/>
</dbReference>
<dbReference type="InterPro" id="IPR025943">
    <property type="entry name" value="Sigma_54_int_dom_ATP-bd_2"/>
</dbReference>
<dbReference type="InterPro" id="IPR003593">
    <property type="entry name" value="AAA+_ATPase"/>
</dbReference>
<dbReference type="InterPro" id="IPR001789">
    <property type="entry name" value="Sig_transdc_resp-reg_receiver"/>
</dbReference>
<feature type="domain" description="Sigma-54 factor interaction" evidence="8">
    <location>
        <begin position="155"/>
        <end position="384"/>
    </location>
</feature>
<keyword evidence="11" id="KW-1185">Reference proteome</keyword>
<evidence type="ECO:0000256" key="2">
    <source>
        <dbReference type="ARBA" id="ARBA00022840"/>
    </source>
</evidence>